<organism evidence="4 5">
    <name type="scientific">Flammeovirga aprica JL-4</name>
    <dbReference type="NCBI Taxonomy" id="694437"/>
    <lineage>
        <taxon>Bacteria</taxon>
        <taxon>Pseudomonadati</taxon>
        <taxon>Bacteroidota</taxon>
        <taxon>Cytophagia</taxon>
        <taxon>Cytophagales</taxon>
        <taxon>Flammeovirgaceae</taxon>
        <taxon>Flammeovirga</taxon>
    </lineage>
</organism>
<comment type="similarity">
    <text evidence="1">Belongs to the CvfB family.</text>
</comment>
<dbReference type="EMBL" id="JABANE010000052">
    <property type="protein sequence ID" value="NME69957.1"/>
    <property type="molecule type" value="Genomic_DNA"/>
</dbReference>
<keyword evidence="5" id="KW-1185">Reference proteome</keyword>
<proteinExistence type="inferred from homology"/>
<dbReference type="InterPro" id="IPR014464">
    <property type="entry name" value="CvfB_fam"/>
</dbReference>
<dbReference type="RefSeq" id="WP_169658207.1">
    <property type="nucleotide sequence ID" value="NZ_JABANE010000052.1"/>
</dbReference>
<dbReference type="PANTHER" id="PTHR37296:SF1">
    <property type="entry name" value="CONSERVED VIRULENCE FACTOR B"/>
    <property type="match status" value="1"/>
</dbReference>
<protein>
    <submittedName>
        <fullName evidence="4">GntR family transcriptional regulator</fullName>
    </submittedName>
</protein>
<comment type="caution">
    <text evidence="4">The sequence shown here is derived from an EMBL/GenBank/DDBJ whole genome shotgun (WGS) entry which is preliminary data.</text>
</comment>
<dbReference type="AlphaFoldDB" id="A0A7X9XAR7"/>
<sequence>MSKVLVGVYNELEVARVTDFGYFFATDDGDVFMPIRLAKGELKVGETTTAFIYTDQDRRWVATHEKPKGIVGDFVTLPCSDTNKMGAFLDWGISKDLFVPFSEQEEPLRKKRYYTVYIDLDRKTGRVFASTKLYKYLSRDTSSFYTDQEVFLYIAHEVELGYECIVNKKWRGLLYKNKVFKPLKEGSKVKGFVSAIRPDGKLDLSLSKSGYQSDDVDRKGKELILLMRKKGGSMPFNDKSHPKDIMREFQMSKKQFKQILGYLYKIGVIEFTNEGTKLVNI</sequence>
<evidence type="ECO:0000313" key="5">
    <source>
        <dbReference type="Proteomes" id="UP000576082"/>
    </source>
</evidence>
<dbReference type="InterPro" id="IPR012340">
    <property type="entry name" value="NA-bd_OB-fold"/>
</dbReference>
<dbReference type="InterPro" id="IPR040764">
    <property type="entry name" value="CvfB_WH"/>
</dbReference>
<dbReference type="PIRSF" id="PIRSF012524">
    <property type="entry name" value="YitL_S1"/>
    <property type="match status" value="1"/>
</dbReference>
<dbReference type="Pfam" id="PF13509">
    <property type="entry name" value="S1_2"/>
    <property type="match status" value="1"/>
</dbReference>
<evidence type="ECO:0000256" key="1">
    <source>
        <dbReference type="PIRNR" id="PIRNR012524"/>
    </source>
</evidence>
<reference evidence="4 5" key="1">
    <citation type="submission" date="2020-04" db="EMBL/GenBank/DDBJ databases">
        <title>Flammeovirga sp. SR4, a novel species isolated from seawater.</title>
        <authorList>
            <person name="Wang X."/>
        </authorList>
    </citation>
    <scope>NUCLEOTIDE SEQUENCE [LARGE SCALE GENOMIC DNA]</scope>
    <source>
        <strain evidence="4 5">ATCC 23126</strain>
    </source>
</reference>
<dbReference type="InterPro" id="IPR036388">
    <property type="entry name" value="WH-like_DNA-bd_sf"/>
</dbReference>
<evidence type="ECO:0000259" key="2">
    <source>
        <dbReference type="Pfam" id="PF13509"/>
    </source>
</evidence>
<dbReference type="InterPro" id="IPR039566">
    <property type="entry name" value="CvfB_S1_st"/>
</dbReference>
<gene>
    <name evidence="4" type="ORF">HHU12_18435</name>
</gene>
<name>A0A7X9XAR7_9BACT</name>
<dbReference type="Gene3D" id="2.40.50.140">
    <property type="entry name" value="Nucleic acid-binding proteins"/>
    <property type="match status" value="1"/>
</dbReference>
<feature type="domain" description="Conserved virulence factor B first S1" evidence="2">
    <location>
        <begin position="6"/>
        <end position="63"/>
    </location>
</feature>
<dbReference type="PANTHER" id="PTHR37296">
    <property type="entry name" value="CONSERVED VIRULENCE FACTOR B"/>
    <property type="match status" value="1"/>
</dbReference>
<dbReference type="Pfam" id="PF17783">
    <property type="entry name" value="WHD_CvfB"/>
    <property type="match status" value="1"/>
</dbReference>
<accession>A0A7X9XAR7</accession>
<evidence type="ECO:0000313" key="4">
    <source>
        <dbReference type="EMBL" id="NME69957.1"/>
    </source>
</evidence>
<dbReference type="Gene3D" id="1.10.10.10">
    <property type="entry name" value="Winged helix-like DNA-binding domain superfamily/Winged helix DNA-binding domain"/>
    <property type="match status" value="1"/>
</dbReference>
<dbReference type="Proteomes" id="UP000576082">
    <property type="component" value="Unassembled WGS sequence"/>
</dbReference>
<evidence type="ECO:0000259" key="3">
    <source>
        <dbReference type="Pfam" id="PF17783"/>
    </source>
</evidence>
<feature type="domain" description="Conserved virulence factor B-like winged helix" evidence="3">
    <location>
        <begin position="223"/>
        <end position="278"/>
    </location>
</feature>